<keyword evidence="2" id="KW-0805">Transcription regulation</keyword>
<evidence type="ECO:0000259" key="5">
    <source>
        <dbReference type="PROSITE" id="PS50931"/>
    </source>
</evidence>
<dbReference type="PANTHER" id="PTHR30346">
    <property type="entry name" value="TRANSCRIPTIONAL DUAL REGULATOR HCAR-RELATED"/>
    <property type="match status" value="1"/>
</dbReference>
<dbReference type="InterPro" id="IPR036390">
    <property type="entry name" value="WH_DNA-bd_sf"/>
</dbReference>
<evidence type="ECO:0000256" key="4">
    <source>
        <dbReference type="ARBA" id="ARBA00023163"/>
    </source>
</evidence>
<dbReference type="RefSeq" id="WP_271712197.1">
    <property type="nucleotide sequence ID" value="NZ_AP024169.1"/>
</dbReference>
<comment type="similarity">
    <text evidence="1">Belongs to the LysR transcriptional regulatory family.</text>
</comment>
<dbReference type="PROSITE" id="PS50931">
    <property type="entry name" value="HTH_LYSR"/>
    <property type="match status" value="1"/>
</dbReference>
<evidence type="ECO:0000313" key="6">
    <source>
        <dbReference type="EMBL" id="BCN31049.1"/>
    </source>
</evidence>
<dbReference type="PANTHER" id="PTHR30346:SF28">
    <property type="entry name" value="HTH-TYPE TRANSCRIPTIONAL REGULATOR CYNR"/>
    <property type="match status" value="1"/>
</dbReference>
<evidence type="ECO:0000256" key="1">
    <source>
        <dbReference type="ARBA" id="ARBA00009437"/>
    </source>
</evidence>
<dbReference type="PRINTS" id="PR00039">
    <property type="entry name" value="HTHLYSR"/>
</dbReference>
<dbReference type="SUPFAM" id="SSF46785">
    <property type="entry name" value="Winged helix' DNA-binding domain"/>
    <property type="match status" value="1"/>
</dbReference>
<gene>
    <name evidence="6" type="ORF">bsdtb5_23440</name>
</gene>
<dbReference type="KEGG" id="ahb:bsdtb5_23440"/>
<evidence type="ECO:0000256" key="2">
    <source>
        <dbReference type="ARBA" id="ARBA00023015"/>
    </source>
</evidence>
<evidence type="ECO:0000313" key="7">
    <source>
        <dbReference type="Proteomes" id="UP000595897"/>
    </source>
</evidence>
<accession>A0A7R7ELP4</accession>
<organism evidence="6 7">
    <name type="scientific">Anaeromicropila herbilytica</name>
    <dbReference type="NCBI Taxonomy" id="2785025"/>
    <lineage>
        <taxon>Bacteria</taxon>
        <taxon>Bacillati</taxon>
        <taxon>Bacillota</taxon>
        <taxon>Clostridia</taxon>
        <taxon>Lachnospirales</taxon>
        <taxon>Lachnospiraceae</taxon>
        <taxon>Anaeromicropila</taxon>
    </lineage>
</organism>
<dbReference type="InterPro" id="IPR005119">
    <property type="entry name" value="LysR_subst-bd"/>
</dbReference>
<dbReference type="Proteomes" id="UP000595897">
    <property type="component" value="Chromosome"/>
</dbReference>
<keyword evidence="7" id="KW-1185">Reference proteome</keyword>
<dbReference type="InterPro" id="IPR036388">
    <property type="entry name" value="WH-like_DNA-bd_sf"/>
</dbReference>
<dbReference type="CDD" id="cd05466">
    <property type="entry name" value="PBP2_LTTR_substrate"/>
    <property type="match status" value="1"/>
</dbReference>
<dbReference type="Pfam" id="PF03466">
    <property type="entry name" value="LysR_substrate"/>
    <property type="match status" value="1"/>
</dbReference>
<dbReference type="Pfam" id="PF00126">
    <property type="entry name" value="HTH_1"/>
    <property type="match status" value="1"/>
</dbReference>
<dbReference type="GO" id="GO:0032993">
    <property type="term" value="C:protein-DNA complex"/>
    <property type="evidence" value="ECO:0007669"/>
    <property type="project" value="TreeGrafter"/>
</dbReference>
<proteinExistence type="inferred from homology"/>
<dbReference type="EMBL" id="AP024169">
    <property type="protein sequence ID" value="BCN31049.1"/>
    <property type="molecule type" value="Genomic_DNA"/>
</dbReference>
<sequence>MTTKQIDYILELSQVLNFNRAAENLFTSQPTLTYQIKAVEEEIGFLIFNRSGKGISLTPAGAQFCISLRVFREDLNKAIEQGQNFSIRYQEDIKISLPGRSSIYFLPEIIREFANIRPQTSISPIFFAPNAMDLFLRNEIDIFYGIGDQCKRISEIIEYPLFESHFYLVTKTDDPLAQKDLIHMEDLKGRTLMVGGGSPPPLRAIQQRIINTIPIQYFNSYDHETTLTNIASDKGVCISPGFLNSHTPEFAWIPFDCAETLPCYLYTHKNNNRPEIKELLNTITDVYQKHDGFPL</sequence>
<reference evidence="6 7" key="1">
    <citation type="submission" date="2020-11" db="EMBL/GenBank/DDBJ databases">
        <title>Draft genome sequencing of a Lachnospiraceae strain isolated from anoxic soil subjected to BSD treatment.</title>
        <authorList>
            <person name="Uek A."/>
            <person name="Tonouchi A."/>
        </authorList>
    </citation>
    <scope>NUCLEOTIDE SEQUENCE [LARGE SCALE GENOMIC DNA]</scope>
    <source>
        <strain evidence="6 7">TB5</strain>
    </source>
</reference>
<dbReference type="Gene3D" id="1.10.10.10">
    <property type="entry name" value="Winged helix-like DNA-binding domain superfamily/Winged helix DNA-binding domain"/>
    <property type="match status" value="1"/>
</dbReference>
<dbReference type="GO" id="GO:0003700">
    <property type="term" value="F:DNA-binding transcription factor activity"/>
    <property type="evidence" value="ECO:0007669"/>
    <property type="project" value="InterPro"/>
</dbReference>
<keyword evidence="3" id="KW-0238">DNA-binding</keyword>
<feature type="domain" description="HTH lysR-type" evidence="5">
    <location>
        <begin position="1"/>
        <end position="58"/>
    </location>
</feature>
<dbReference type="SUPFAM" id="SSF53850">
    <property type="entry name" value="Periplasmic binding protein-like II"/>
    <property type="match status" value="1"/>
</dbReference>
<keyword evidence="4" id="KW-0804">Transcription</keyword>
<evidence type="ECO:0000256" key="3">
    <source>
        <dbReference type="ARBA" id="ARBA00023125"/>
    </source>
</evidence>
<protein>
    <recommendedName>
        <fullName evidence="5">HTH lysR-type domain-containing protein</fullName>
    </recommendedName>
</protein>
<dbReference type="Gene3D" id="3.40.190.290">
    <property type="match status" value="1"/>
</dbReference>
<dbReference type="AlphaFoldDB" id="A0A7R7ELP4"/>
<name>A0A7R7ELP4_9FIRM</name>
<dbReference type="GO" id="GO:0003677">
    <property type="term" value="F:DNA binding"/>
    <property type="evidence" value="ECO:0007669"/>
    <property type="project" value="UniProtKB-KW"/>
</dbReference>
<dbReference type="InterPro" id="IPR000847">
    <property type="entry name" value="LysR_HTH_N"/>
</dbReference>